<dbReference type="Gene3D" id="2.160.20.10">
    <property type="entry name" value="Single-stranded right-handed beta-helix, Pectin lyase-like"/>
    <property type="match status" value="1"/>
</dbReference>
<keyword evidence="3 4" id="KW-0326">Glycosidase</keyword>
<evidence type="ECO:0000256" key="2">
    <source>
        <dbReference type="ARBA" id="ARBA00022801"/>
    </source>
</evidence>
<keyword evidence="2 4" id="KW-0378">Hydrolase</keyword>
<dbReference type="GO" id="GO:0004650">
    <property type="term" value="F:polygalacturonase activity"/>
    <property type="evidence" value="ECO:0007669"/>
    <property type="project" value="InterPro"/>
</dbReference>
<dbReference type="SUPFAM" id="SSF51126">
    <property type="entry name" value="Pectin lyase-like"/>
    <property type="match status" value="1"/>
</dbReference>
<dbReference type="GO" id="GO:0005975">
    <property type="term" value="P:carbohydrate metabolic process"/>
    <property type="evidence" value="ECO:0007669"/>
    <property type="project" value="InterPro"/>
</dbReference>
<dbReference type="InterPro" id="IPR051801">
    <property type="entry name" value="GH28_Enzymes"/>
</dbReference>
<proteinExistence type="inferred from homology"/>
<comment type="caution">
    <text evidence="5">The sequence shown here is derived from an EMBL/GenBank/DDBJ whole genome shotgun (WGS) entry which is preliminary data.</text>
</comment>
<dbReference type="Proteomes" id="UP000808337">
    <property type="component" value="Unassembled WGS sequence"/>
</dbReference>
<accession>A0A9D7SST2</accession>
<dbReference type="PANTHER" id="PTHR31339">
    <property type="entry name" value="PECTIN LYASE-RELATED"/>
    <property type="match status" value="1"/>
</dbReference>
<dbReference type="SMART" id="SM00710">
    <property type="entry name" value="PbH1"/>
    <property type="match status" value="6"/>
</dbReference>
<gene>
    <name evidence="5" type="ORF">IPP15_01565</name>
</gene>
<evidence type="ECO:0000256" key="3">
    <source>
        <dbReference type="ARBA" id="ARBA00023295"/>
    </source>
</evidence>
<dbReference type="InterPro" id="IPR000743">
    <property type="entry name" value="Glyco_hydro_28"/>
</dbReference>
<evidence type="ECO:0000256" key="4">
    <source>
        <dbReference type="RuleBase" id="RU361169"/>
    </source>
</evidence>
<dbReference type="AlphaFoldDB" id="A0A9D7SST2"/>
<evidence type="ECO:0000313" key="6">
    <source>
        <dbReference type="Proteomes" id="UP000808337"/>
    </source>
</evidence>
<name>A0A9D7SST2_9BACT</name>
<dbReference type="InterPro" id="IPR012334">
    <property type="entry name" value="Pectin_lyas_fold"/>
</dbReference>
<organism evidence="5 6">
    <name type="scientific">Candidatus Opimibacter skivensis</name>
    <dbReference type="NCBI Taxonomy" id="2982028"/>
    <lineage>
        <taxon>Bacteria</taxon>
        <taxon>Pseudomonadati</taxon>
        <taxon>Bacteroidota</taxon>
        <taxon>Saprospiria</taxon>
        <taxon>Saprospirales</taxon>
        <taxon>Saprospiraceae</taxon>
        <taxon>Candidatus Opimibacter</taxon>
    </lineage>
</organism>
<evidence type="ECO:0000313" key="5">
    <source>
        <dbReference type="EMBL" id="MBK9981110.1"/>
    </source>
</evidence>
<dbReference type="InterPro" id="IPR006626">
    <property type="entry name" value="PbH1"/>
</dbReference>
<comment type="similarity">
    <text evidence="1 4">Belongs to the glycosyl hydrolase 28 family.</text>
</comment>
<protein>
    <submittedName>
        <fullName evidence="5">Glycoside hydrolase family 28 protein</fullName>
    </submittedName>
</protein>
<evidence type="ECO:0000256" key="1">
    <source>
        <dbReference type="ARBA" id="ARBA00008834"/>
    </source>
</evidence>
<sequence length="498" mass="55490">MRHLLFIFILTLSNSILLSQDYNILDFGAKPDAFTLNTSFIQSAIDAASQNGGGRVIIPSGRFLSGSILLKTGVELHLLSNAVLLGSTDIRDYKKLHRWKALVMADNQTNIAITGAGEIDGQGRQLALHIDSLFYAGQIDSADYMFAEKRPKWYLRPQIIEFVKCRDIVVRNVTLRNAACWVQTYDQCHNITIDSVTVNSDAYWNNDGIDIQDCHNVRILHCDINSADDGICLKSQSRDHLCDSISITDCKVRSSASAIKFGAVSHGGFRNVIIDDIRIYDTFRSALAIECVDGGILDNVKVKNIYAVNTGNAIFIRLGDRNEKGSAGLLKNISITNMKVNVASGRPDDAYEIRGPELPFFHNTFPSSITGIPGHPVENVTLENIEINYPGRGNNGIANMPLSRLKDVPENEAAYPEFSMFGELPAWGFYVRHMDGLIMNNIRLNIQSPDYRPALIFDDVHHLDIHSMFIEGDQKLNKIILHNTSHVNIDKEQAVLKM</sequence>
<dbReference type="EMBL" id="JADKGY010000001">
    <property type="protein sequence ID" value="MBK9981110.1"/>
    <property type="molecule type" value="Genomic_DNA"/>
</dbReference>
<dbReference type="PANTHER" id="PTHR31339:SF9">
    <property type="entry name" value="PLASMIN AND FIBRONECTIN-BINDING PROTEIN A"/>
    <property type="match status" value="1"/>
</dbReference>
<dbReference type="InterPro" id="IPR011050">
    <property type="entry name" value="Pectin_lyase_fold/virulence"/>
</dbReference>
<reference evidence="5 6" key="1">
    <citation type="submission" date="2020-10" db="EMBL/GenBank/DDBJ databases">
        <title>Connecting structure to function with the recovery of over 1000 high-quality activated sludge metagenome-assembled genomes encoding full-length rRNA genes using long-read sequencing.</title>
        <authorList>
            <person name="Singleton C.M."/>
            <person name="Petriglieri F."/>
            <person name="Kristensen J.M."/>
            <person name="Kirkegaard R.H."/>
            <person name="Michaelsen T.Y."/>
            <person name="Andersen M.H."/>
            <person name="Karst S.M."/>
            <person name="Dueholm M.S."/>
            <person name="Nielsen P.H."/>
            <person name="Albertsen M."/>
        </authorList>
    </citation>
    <scope>NUCLEOTIDE SEQUENCE [LARGE SCALE GENOMIC DNA]</scope>
    <source>
        <strain evidence="5">Ribe_18-Q3-R11-54_MAXAC.273</strain>
    </source>
</reference>
<dbReference type="Pfam" id="PF00295">
    <property type="entry name" value="Glyco_hydro_28"/>
    <property type="match status" value="1"/>
</dbReference>